<evidence type="ECO:0000313" key="7">
    <source>
        <dbReference type="EMBL" id="TFD66330.1"/>
    </source>
</evidence>
<evidence type="ECO:0000256" key="4">
    <source>
        <dbReference type="ARBA" id="ARBA00023136"/>
    </source>
</evidence>
<evidence type="ECO:0000256" key="2">
    <source>
        <dbReference type="ARBA" id="ARBA00022692"/>
    </source>
</evidence>
<feature type="transmembrane region" description="Helical" evidence="5">
    <location>
        <begin position="134"/>
        <end position="152"/>
    </location>
</feature>
<dbReference type="EMBL" id="SOHK01000012">
    <property type="protein sequence ID" value="TFD66330.1"/>
    <property type="molecule type" value="Genomic_DNA"/>
</dbReference>
<dbReference type="PROSITE" id="PS50801">
    <property type="entry name" value="STAS"/>
    <property type="match status" value="1"/>
</dbReference>
<evidence type="ECO:0000256" key="5">
    <source>
        <dbReference type="SAM" id="Phobius"/>
    </source>
</evidence>
<dbReference type="PANTHER" id="PTHR43310">
    <property type="entry name" value="SULFATE TRANSPORTER YBAR-RELATED"/>
    <property type="match status" value="1"/>
</dbReference>
<dbReference type="SUPFAM" id="SSF52091">
    <property type="entry name" value="SpoIIaa-like"/>
    <property type="match status" value="1"/>
</dbReference>
<keyword evidence="3 5" id="KW-1133">Transmembrane helix</keyword>
<feature type="domain" description="STAS" evidence="6">
    <location>
        <begin position="410"/>
        <end position="498"/>
    </location>
</feature>
<keyword evidence="8" id="KW-1185">Reference proteome</keyword>
<proteinExistence type="predicted"/>
<feature type="transmembrane region" description="Helical" evidence="5">
    <location>
        <begin position="227"/>
        <end position="248"/>
    </location>
</feature>
<feature type="transmembrane region" description="Helical" evidence="5">
    <location>
        <begin position="187"/>
        <end position="207"/>
    </location>
</feature>
<organism evidence="7 8">
    <name type="scientific">Cryobacterium ruanii</name>
    <dbReference type="NCBI Taxonomy" id="1259197"/>
    <lineage>
        <taxon>Bacteria</taxon>
        <taxon>Bacillati</taxon>
        <taxon>Actinomycetota</taxon>
        <taxon>Actinomycetes</taxon>
        <taxon>Micrococcales</taxon>
        <taxon>Microbacteriaceae</taxon>
        <taxon>Cryobacterium</taxon>
    </lineage>
</organism>
<dbReference type="Gene3D" id="3.30.750.24">
    <property type="entry name" value="STAS domain"/>
    <property type="match status" value="1"/>
</dbReference>
<dbReference type="Pfam" id="PF00916">
    <property type="entry name" value="Sulfate_transp"/>
    <property type="match status" value="2"/>
</dbReference>
<keyword evidence="4 5" id="KW-0472">Membrane</keyword>
<feature type="transmembrane region" description="Helical" evidence="5">
    <location>
        <begin position="34"/>
        <end position="54"/>
    </location>
</feature>
<dbReference type="AlphaFoldDB" id="A0A4R9ANG9"/>
<sequence>MAIVRNSTTTSRYKAEPSVLTALRTPRLLTREMLAGLVVAMALIPEAIAFSIIAGVDPRVGLFSSFVMAVTIAFVGGRPAMITAATGAVALVIAPVARDYGMEYFIATVILAGVFQIVLSLVGVAKLMRFIPRSVMVGFVNALAILIFTSQLPQLLDVPFMVYPLVAAGLIIMVVMPRITKVVPAPLVAIVVLTVATVLIAINVPTIGDQGELPQSLPELFFPNIPLNWNTFTIIAPYALGMALVGILESLMTAKFVDEITDTHSNKTRETWGQGVANIMSGLFGGMGGCAMIGQTMINVKASGARTRISTFLAGVFLLVLVLGLGDVLAVVPMAALVAVMIIVSYLTFDWHSIRFSTLKRMPKSETTVMVATVIAIVLTHNLAIGVVVGVIVAMVAFARRVAHLARVERTVELEQSVPTAFYTVTGALFFASSNDLMTQFEYADDPDRIVIDLSASHIWDASTVATLDAITHKYERHAKHVVIEGLNEASHELHTRLAGKLGGGH</sequence>
<gene>
    <name evidence="7" type="ORF">E3T47_07415</name>
</gene>
<reference evidence="7 8" key="1">
    <citation type="submission" date="2019-03" db="EMBL/GenBank/DDBJ databases">
        <title>Genomics of glacier-inhabiting Cryobacterium strains.</title>
        <authorList>
            <person name="Liu Q."/>
            <person name="Xin Y.-H."/>
        </authorList>
    </citation>
    <scope>NUCLEOTIDE SEQUENCE [LARGE SCALE GENOMIC DNA]</scope>
    <source>
        <strain evidence="7 8">Sr36</strain>
    </source>
</reference>
<feature type="transmembrane region" description="Helical" evidence="5">
    <location>
        <begin position="104"/>
        <end position="122"/>
    </location>
</feature>
<dbReference type="Proteomes" id="UP000298154">
    <property type="component" value="Unassembled WGS sequence"/>
</dbReference>
<feature type="transmembrane region" description="Helical" evidence="5">
    <location>
        <begin position="60"/>
        <end position="76"/>
    </location>
</feature>
<dbReference type="InterPro" id="IPR011547">
    <property type="entry name" value="SLC26A/SulP_dom"/>
</dbReference>
<feature type="transmembrane region" description="Helical" evidence="5">
    <location>
        <begin position="316"/>
        <end position="349"/>
    </location>
</feature>
<dbReference type="InterPro" id="IPR002645">
    <property type="entry name" value="STAS_dom"/>
</dbReference>
<dbReference type="CDD" id="cd07042">
    <property type="entry name" value="STAS_SulP_like_sulfate_transporter"/>
    <property type="match status" value="1"/>
</dbReference>
<feature type="transmembrane region" description="Helical" evidence="5">
    <location>
        <begin position="369"/>
        <end position="398"/>
    </location>
</feature>
<dbReference type="OrthoDB" id="9771198at2"/>
<dbReference type="GO" id="GO:0016020">
    <property type="term" value="C:membrane"/>
    <property type="evidence" value="ECO:0007669"/>
    <property type="project" value="UniProtKB-SubCell"/>
</dbReference>
<comment type="subcellular location">
    <subcellularLocation>
        <location evidence="1">Membrane</location>
        <topology evidence="1">Multi-pass membrane protein</topology>
    </subcellularLocation>
</comment>
<dbReference type="InterPro" id="IPR052706">
    <property type="entry name" value="Membrane-Transporter-like"/>
</dbReference>
<evidence type="ECO:0000256" key="3">
    <source>
        <dbReference type="ARBA" id="ARBA00022989"/>
    </source>
</evidence>
<evidence type="ECO:0000313" key="8">
    <source>
        <dbReference type="Proteomes" id="UP000298154"/>
    </source>
</evidence>
<protein>
    <submittedName>
        <fullName evidence="7">SulP family inorganic anion transporter</fullName>
    </submittedName>
</protein>
<feature type="transmembrane region" description="Helical" evidence="5">
    <location>
        <begin position="158"/>
        <end position="175"/>
    </location>
</feature>
<dbReference type="RefSeq" id="WP_134555466.1">
    <property type="nucleotide sequence ID" value="NZ_SOHK01000012.1"/>
</dbReference>
<evidence type="ECO:0000256" key="1">
    <source>
        <dbReference type="ARBA" id="ARBA00004141"/>
    </source>
</evidence>
<accession>A0A4R9ANG9</accession>
<evidence type="ECO:0000259" key="6">
    <source>
        <dbReference type="PROSITE" id="PS50801"/>
    </source>
</evidence>
<dbReference type="InterPro" id="IPR036513">
    <property type="entry name" value="STAS_dom_sf"/>
</dbReference>
<dbReference type="PANTHER" id="PTHR43310:SF1">
    <property type="entry name" value="SULFATE TRANSPORTER YBAR-RELATED"/>
    <property type="match status" value="1"/>
</dbReference>
<comment type="caution">
    <text evidence="7">The sequence shown here is derived from an EMBL/GenBank/DDBJ whole genome shotgun (WGS) entry which is preliminary data.</text>
</comment>
<dbReference type="Pfam" id="PF01740">
    <property type="entry name" value="STAS"/>
    <property type="match status" value="1"/>
</dbReference>
<keyword evidence="2 5" id="KW-0812">Transmembrane</keyword>
<name>A0A4R9ANG9_9MICO</name>